<dbReference type="SUPFAM" id="SSF52266">
    <property type="entry name" value="SGNH hydrolase"/>
    <property type="match status" value="1"/>
</dbReference>
<keyword evidence="3" id="KW-1185">Reference proteome</keyword>
<dbReference type="OrthoDB" id="10265800at2759"/>
<dbReference type="STRING" id="4829.A0A163IUF8"/>
<dbReference type="EMBL" id="LT550314">
    <property type="protein sequence ID" value="SAL95410.1"/>
    <property type="molecule type" value="Genomic_DNA"/>
</dbReference>
<organism evidence="2">
    <name type="scientific">Absidia glauca</name>
    <name type="common">Pin mould</name>
    <dbReference type="NCBI Taxonomy" id="4829"/>
    <lineage>
        <taxon>Eukaryota</taxon>
        <taxon>Fungi</taxon>
        <taxon>Fungi incertae sedis</taxon>
        <taxon>Mucoromycota</taxon>
        <taxon>Mucoromycotina</taxon>
        <taxon>Mucoromycetes</taxon>
        <taxon>Mucorales</taxon>
        <taxon>Cunninghamellaceae</taxon>
        <taxon>Absidia</taxon>
    </lineage>
</organism>
<evidence type="ECO:0000313" key="2">
    <source>
        <dbReference type="EMBL" id="SAL95410.1"/>
    </source>
</evidence>
<dbReference type="Gene3D" id="3.40.50.1110">
    <property type="entry name" value="SGNH hydrolase"/>
    <property type="match status" value="1"/>
</dbReference>
<dbReference type="OMA" id="PNKCANQ"/>
<dbReference type="GO" id="GO:0006644">
    <property type="term" value="P:phospholipid metabolic process"/>
    <property type="evidence" value="ECO:0007669"/>
    <property type="project" value="TreeGrafter"/>
</dbReference>
<evidence type="ECO:0000313" key="3">
    <source>
        <dbReference type="Proteomes" id="UP000078561"/>
    </source>
</evidence>
<gene>
    <name evidence="2" type="primary">ABSGL_00735.1 scaffold 921</name>
</gene>
<dbReference type="AlphaFoldDB" id="A0A163IUF8"/>
<dbReference type="InterPro" id="IPR036514">
    <property type="entry name" value="SGNH_hydro_sf"/>
</dbReference>
<dbReference type="PANTHER" id="PTHR21325:SF31">
    <property type="entry name" value="GH22081P-RELATED"/>
    <property type="match status" value="1"/>
</dbReference>
<feature type="signal peptide" evidence="1">
    <location>
        <begin position="1"/>
        <end position="18"/>
    </location>
</feature>
<name>A0A163IUF8_ABSGL</name>
<dbReference type="InterPro" id="IPR038885">
    <property type="entry name" value="PLB1"/>
</dbReference>
<accession>A0A163IUF8</accession>
<dbReference type="InterPro" id="IPR001087">
    <property type="entry name" value="GDSL"/>
</dbReference>
<dbReference type="GO" id="GO:0004620">
    <property type="term" value="F:phospholipase activity"/>
    <property type="evidence" value="ECO:0007669"/>
    <property type="project" value="InterPro"/>
</dbReference>
<dbReference type="PANTHER" id="PTHR21325">
    <property type="entry name" value="PHOSPHOLIPASE B, PLB1"/>
    <property type="match status" value="1"/>
</dbReference>
<evidence type="ECO:0000256" key="1">
    <source>
        <dbReference type="SAM" id="SignalP"/>
    </source>
</evidence>
<dbReference type="InterPro" id="IPR008265">
    <property type="entry name" value="Lipase_GDSL_AS"/>
</dbReference>
<dbReference type="Proteomes" id="UP000078561">
    <property type="component" value="Unassembled WGS sequence"/>
</dbReference>
<reference evidence="2" key="1">
    <citation type="submission" date="2016-04" db="EMBL/GenBank/DDBJ databases">
        <authorList>
            <person name="Evans L.H."/>
            <person name="Alamgir A."/>
            <person name="Owens N."/>
            <person name="Weber N.D."/>
            <person name="Virtaneva K."/>
            <person name="Barbian K."/>
            <person name="Babar A."/>
            <person name="Rosenke K."/>
        </authorList>
    </citation>
    <scope>NUCLEOTIDE SEQUENCE [LARGE SCALE GENOMIC DNA]</scope>
    <source>
        <strain evidence="2">CBS 101.48</strain>
    </source>
</reference>
<dbReference type="PROSITE" id="PS01098">
    <property type="entry name" value="LIPASE_GDSL_SER"/>
    <property type="match status" value="1"/>
</dbReference>
<protein>
    <submittedName>
        <fullName evidence="2">Uncharacterized protein</fullName>
    </submittedName>
</protein>
<feature type="chain" id="PRO_5007843204" evidence="1">
    <location>
        <begin position="19"/>
        <end position="408"/>
    </location>
</feature>
<dbReference type="Pfam" id="PF00657">
    <property type="entry name" value="Lipase_GDSL"/>
    <property type="match status" value="1"/>
</dbReference>
<proteinExistence type="predicted"/>
<sequence length="408" mass="45275">MSQIIVLLVIAVISFAWTAATLQQQQQQAFTKSLPSPFTSAWLTRLHTFYNTWGHLHATHDQDLNKLEDQCAFSLPDFACDGYDMDDGIQDRDAYQLRPKDIKAVIALGDSITAGFGMLSGRPPFASVWEYRGKVFSMGGDPDEGYTLPHFFSKAGMLGASTGVTVPLSQGSALNNAVSGAKAQDLDHQVTRLIEQLNHHPSYKALKSQWKVITLLVGANNVCVLCTPPFTQLPGMADVDLFETHVRSTLDRLHHQVGKSFVNLVALFNVSSVYEASRGNAYCQMVLDPSHMVICSCLQADEEKRKAADLVVKGYNDRLALIAQDYQVLHDPDFAVSYQPGFTMFPVGKYKQRYLSGIDCFHPNRCANQVMATVLWNNMFSSPAEKLLPYHVGNLTFVCPGPDRPYLQ</sequence>
<keyword evidence="1" id="KW-0732">Signal</keyword>
<dbReference type="InParanoid" id="A0A163IUF8"/>